<feature type="compositionally biased region" description="Basic and acidic residues" evidence="1">
    <location>
        <begin position="475"/>
        <end position="486"/>
    </location>
</feature>
<feature type="compositionally biased region" description="Polar residues" evidence="1">
    <location>
        <begin position="312"/>
        <end position="325"/>
    </location>
</feature>
<feature type="compositionally biased region" description="Polar residues" evidence="1">
    <location>
        <begin position="427"/>
        <end position="439"/>
    </location>
</feature>
<dbReference type="Proteomes" id="UP000283509">
    <property type="component" value="Unassembled WGS sequence"/>
</dbReference>
<name>A0A3R7PAP2_PENVA</name>
<feature type="compositionally biased region" description="Basic and acidic residues" evidence="1">
    <location>
        <begin position="543"/>
        <end position="554"/>
    </location>
</feature>
<comment type="caution">
    <text evidence="2">The sequence shown here is derived from an EMBL/GenBank/DDBJ whole genome shotgun (WGS) entry which is preliminary data.</text>
</comment>
<dbReference type="EMBL" id="QCYY01001135">
    <property type="protein sequence ID" value="ROT80288.1"/>
    <property type="molecule type" value="Genomic_DNA"/>
</dbReference>
<evidence type="ECO:0000313" key="3">
    <source>
        <dbReference type="Proteomes" id="UP000283509"/>
    </source>
</evidence>
<feature type="compositionally biased region" description="Polar residues" evidence="1">
    <location>
        <begin position="271"/>
        <end position="285"/>
    </location>
</feature>
<reference evidence="2 3" key="2">
    <citation type="submission" date="2019-01" db="EMBL/GenBank/DDBJ databases">
        <title>The decoding of complex shrimp genome reveals the adaptation for benthos swimmer, frequently molting mechanism and breeding impact on genome.</title>
        <authorList>
            <person name="Sun Y."/>
            <person name="Gao Y."/>
            <person name="Yu Y."/>
        </authorList>
    </citation>
    <scope>NUCLEOTIDE SEQUENCE [LARGE SCALE GENOMIC DNA]</scope>
    <source>
        <tissue evidence="2">Muscle</tissue>
    </source>
</reference>
<evidence type="ECO:0000313" key="2">
    <source>
        <dbReference type="EMBL" id="ROT80288.1"/>
    </source>
</evidence>
<feature type="compositionally biased region" description="Polar residues" evidence="1">
    <location>
        <begin position="186"/>
        <end position="195"/>
    </location>
</feature>
<feature type="compositionally biased region" description="Basic and acidic residues" evidence="1">
    <location>
        <begin position="75"/>
        <end position="85"/>
    </location>
</feature>
<accession>A0A3R7PAP2</accession>
<feature type="compositionally biased region" description="Polar residues" evidence="1">
    <location>
        <begin position="487"/>
        <end position="506"/>
    </location>
</feature>
<evidence type="ECO:0000256" key="1">
    <source>
        <dbReference type="SAM" id="MobiDB-lite"/>
    </source>
</evidence>
<dbReference type="AlphaFoldDB" id="A0A3R7PAP2"/>
<gene>
    <name evidence="2" type="ORF">C7M84_000984</name>
</gene>
<protein>
    <submittedName>
        <fullName evidence="2">Uncharacterized protein</fullName>
    </submittedName>
</protein>
<feature type="compositionally biased region" description="Basic and acidic residues" evidence="1">
    <location>
        <begin position="340"/>
        <end position="359"/>
    </location>
</feature>
<feature type="region of interest" description="Disordered" evidence="1">
    <location>
        <begin position="209"/>
        <end position="554"/>
    </location>
</feature>
<feature type="compositionally biased region" description="Polar residues" evidence="1">
    <location>
        <begin position="133"/>
        <end position="148"/>
    </location>
</feature>
<feature type="compositionally biased region" description="Polar residues" evidence="1">
    <location>
        <begin position="248"/>
        <end position="259"/>
    </location>
</feature>
<proteinExistence type="predicted"/>
<organism evidence="2 3">
    <name type="scientific">Penaeus vannamei</name>
    <name type="common">Whiteleg shrimp</name>
    <name type="synonym">Litopenaeus vannamei</name>
    <dbReference type="NCBI Taxonomy" id="6689"/>
    <lineage>
        <taxon>Eukaryota</taxon>
        <taxon>Metazoa</taxon>
        <taxon>Ecdysozoa</taxon>
        <taxon>Arthropoda</taxon>
        <taxon>Crustacea</taxon>
        <taxon>Multicrustacea</taxon>
        <taxon>Malacostraca</taxon>
        <taxon>Eumalacostraca</taxon>
        <taxon>Eucarida</taxon>
        <taxon>Decapoda</taxon>
        <taxon>Dendrobranchiata</taxon>
        <taxon>Penaeoidea</taxon>
        <taxon>Penaeidae</taxon>
        <taxon>Penaeus</taxon>
    </lineage>
</organism>
<feature type="region of interest" description="Disordered" evidence="1">
    <location>
        <begin position="59"/>
        <end position="197"/>
    </location>
</feature>
<feature type="compositionally biased region" description="Basic and acidic residues" evidence="1">
    <location>
        <begin position="300"/>
        <end position="311"/>
    </location>
</feature>
<keyword evidence="3" id="KW-1185">Reference proteome</keyword>
<sequence length="554" mass="61062">MRHDRSADDREQRLPAARPDTHDVRRECQCHIDCTLPSGQFTPVASSLYMQTEQDCTHSTRSAIPTRQHRNRPHRIPEGQHRIPEHNTGSPGKPNTIDPACGSPIHRSRKQHRTEANTVRIREAPHRSRTAQHYRTSLLANTHNYRTPRSQHRIPEPSTGPGSQPGSLQTQHRTPEARPTVRTALPGSSTGSRTQRCILWSRTQVPLEEANTGPVFSECKPHTPRKPTQHPGSPTQRSRKAQDFPEANTGSRKPTQDPGSQHRIPEANTGFPVSQHTFDPGNANTRIPEAKHRTPPLEANLRDHQSQHSDPEANTATPRSKQDPGSQHRIPEANTGSRKPSRESPKFNNRDPEADHTPGDRIANTGSGKANTRIPEAILPLTQHKDSNKTPKGTQDAGSATLARKPTTGPGKPKQGSRPTRKGPGSQPGSRTHQDLGSQHSDRSNTDPGMVSHTAGPPGANRQDPGEANTGSRKPTQDPESQHRTPEANTGSRKPTQDPGSQNTADSSKRQRHRTPASTTRDFFRKPTQDPGKPTQDPGRNTRTPEAKHRTPEI</sequence>
<feature type="compositionally biased region" description="Polar residues" evidence="1">
    <location>
        <begin position="160"/>
        <end position="172"/>
    </location>
</feature>
<reference evidence="2 3" key="1">
    <citation type="submission" date="2018-04" db="EMBL/GenBank/DDBJ databases">
        <authorList>
            <person name="Zhang X."/>
            <person name="Yuan J."/>
            <person name="Li F."/>
            <person name="Xiang J."/>
        </authorList>
    </citation>
    <scope>NUCLEOTIDE SEQUENCE [LARGE SCALE GENOMIC DNA]</scope>
    <source>
        <tissue evidence="2">Muscle</tissue>
    </source>
</reference>
<feature type="region of interest" description="Disordered" evidence="1">
    <location>
        <begin position="1"/>
        <end position="24"/>
    </location>
</feature>